<feature type="transmembrane region" description="Helical" evidence="11">
    <location>
        <begin position="90"/>
        <end position="113"/>
    </location>
</feature>
<dbReference type="PANTHER" id="PTHR23501:SF102">
    <property type="entry name" value="DRUG TRANSPORTER, PUTATIVE (AFU_ORTHOLOGUE AFUA_3G08530)-RELATED"/>
    <property type="match status" value="1"/>
</dbReference>
<dbReference type="EMBL" id="NMPR01000043">
    <property type="protein sequence ID" value="KAA8633091.1"/>
    <property type="molecule type" value="Genomic_DNA"/>
</dbReference>
<keyword evidence="3" id="KW-0813">Transport</keyword>
<evidence type="ECO:0000313" key="13">
    <source>
        <dbReference type="EMBL" id="KAA8633091.1"/>
    </source>
</evidence>
<feature type="transmembrane region" description="Helical" evidence="11">
    <location>
        <begin position="279"/>
        <end position="299"/>
    </location>
</feature>
<comment type="similarity">
    <text evidence="2">Belongs to the major facilitator superfamily. TCR/Tet family.</text>
</comment>
<feature type="compositionally biased region" description="Polar residues" evidence="10">
    <location>
        <begin position="8"/>
        <end position="43"/>
    </location>
</feature>
<feature type="transmembrane region" description="Helical" evidence="11">
    <location>
        <begin position="156"/>
        <end position="175"/>
    </location>
</feature>
<dbReference type="InterPro" id="IPR036259">
    <property type="entry name" value="MFS_trans_sf"/>
</dbReference>
<evidence type="ECO:0000256" key="6">
    <source>
        <dbReference type="ARBA" id="ARBA00023136"/>
    </source>
</evidence>
<comment type="function">
    <text evidence="7">Efflux pump; part of the gene cluster that mediates the biosynthesis of dothistromin (DOTH), a polyketide toxin very similar in structure to the aflatoxin precursor, versicolorin B. One function of dotC may be to transport early-stage dothistromin biosynthetic intermediates from the cytoplasm into vacuoles, thereby affecting the rate of dothistromin production.</text>
</comment>
<name>A0A8S8ZX11_SORMA</name>
<dbReference type="AlphaFoldDB" id="A0A8S8ZX11"/>
<dbReference type="FunFam" id="1.20.1720.10:FF:000014">
    <property type="entry name" value="MFS drug transporter, putative"/>
    <property type="match status" value="1"/>
</dbReference>
<dbReference type="CDD" id="cd17502">
    <property type="entry name" value="MFS_Azr1_MDR_like"/>
    <property type="match status" value="1"/>
</dbReference>
<evidence type="ECO:0000256" key="3">
    <source>
        <dbReference type="ARBA" id="ARBA00022448"/>
    </source>
</evidence>
<feature type="transmembrane region" description="Helical" evidence="11">
    <location>
        <begin position="246"/>
        <end position="267"/>
    </location>
</feature>
<protein>
    <recommendedName>
        <fullName evidence="8">Efflux pump dotC</fullName>
    </recommendedName>
    <alternativeName>
        <fullName evidence="9">Dothistromin biosynthesis protein C</fullName>
    </alternativeName>
</protein>
<dbReference type="PROSITE" id="PS50850">
    <property type="entry name" value="MFS"/>
    <property type="match status" value="1"/>
</dbReference>
<feature type="transmembrane region" description="Helical" evidence="11">
    <location>
        <begin position="351"/>
        <end position="372"/>
    </location>
</feature>
<comment type="subcellular location">
    <subcellularLocation>
        <location evidence="1">Vacuole membrane</location>
        <topology evidence="1">Multi-pass membrane protein</topology>
    </subcellularLocation>
</comment>
<dbReference type="FunFam" id="1.20.1250.20:FF:000196">
    <property type="entry name" value="MFS toxin efflux pump (AflT)"/>
    <property type="match status" value="1"/>
</dbReference>
<keyword evidence="4 11" id="KW-0812">Transmembrane</keyword>
<comment type="caution">
    <text evidence="13">The sequence shown here is derived from an EMBL/GenBank/DDBJ whole genome shotgun (WGS) entry which is preliminary data.</text>
</comment>
<dbReference type="VEuPathDB" id="FungiDB:SMAC_01391"/>
<feature type="region of interest" description="Disordered" evidence="10">
    <location>
        <begin position="1"/>
        <end position="82"/>
    </location>
</feature>
<evidence type="ECO:0000256" key="4">
    <source>
        <dbReference type="ARBA" id="ARBA00022692"/>
    </source>
</evidence>
<gene>
    <name evidence="13" type="ORF">SMACR_01391</name>
</gene>
<dbReference type="Gene3D" id="1.20.1250.20">
    <property type="entry name" value="MFS general substrate transporter like domains"/>
    <property type="match status" value="1"/>
</dbReference>
<dbReference type="InterPro" id="IPR020846">
    <property type="entry name" value="MFS_dom"/>
</dbReference>
<feature type="transmembrane region" description="Helical" evidence="11">
    <location>
        <begin position="557"/>
        <end position="576"/>
    </location>
</feature>
<feature type="region of interest" description="Disordered" evidence="10">
    <location>
        <begin position="585"/>
        <end position="623"/>
    </location>
</feature>
<dbReference type="Proteomes" id="UP000433876">
    <property type="component" value="Unassembled WGS sequence"/>
</dbReference>
<organism evidence="13 14">
    <name type="scientific">Sordaria macrospora</name>
    <dbReference type="NCBI Taxonomy" id="5147"/>
    <lineage>
        <taxon>Eukaryota</taxon>
        <taxon>Fungi</taxon>
        <taxon>Dikarya</taxon>
        <taxon>Ascomycota</taxon>
        <taxon>Pezizomycotina</taxon>
        <taxon>Sordariomycetes</taxon>
        <taxon>Sordariomycetidae</taxon>
        <taxon>Sordariales</taxon>
        <taxon>Sordariaceae</taxon>
        <taxon>Sordaria</taxon>
    </lineage>
</organism>
<keyword evidence="5 11" id="KW-1133">Transmembrane helix</keyword>
<feature type="transmembrane region" description="Helical" evidence="11">
    <location>
        <begin position="311"/>
        <end position="330"/>
    </location>
</feature>
<evidence type="ECO:0000259" key="12">
    <source>
        <dbReference type="PROSITE" id="PS50850"/>
    </source>
</evidence>
<feature type="transmembrane region" description="Helical" evidence="11">
    <location>
        <begin position="414"/>
        <end position="433"/>
    </location>
</feature>
<feature type="domain" description="Major facilitator superfamily (MFS) profile" evidence="12">
    <location>
        <begin position="91"/>
        <end position="581"/>
    </location>
</feature>
<dbReference type="SUPFAM" id="SSF103473">
    <property type="entry name" value="MFS general substrate transporter"/>
    <property type="match status" value="2"/>
</dbReference>
<dbReference type="Gene3D" id="1.20.1720.10">
    <property type="entry name" value="Multidrug resistance protein D"/>
    <property type="match status" value="1"/>
</dbReference>
<feature type="transmembrane region" description="Helical" evidence="11">
    <location>
        <begin position="384"/>
        <end position="407"/>
    </location>
</feature>
<accession>A0A8S8ZX11</accession>
<evidence type="ECO:0000256" key="10">
    <source>
        <dbReference type="SAM" id="MobiDB-lite"/>
    </source>
</evidence>
<dbReference type="GO" id="GO:0022857">
    <property type="term" value="F:transmembrane transporter activity"/>
    <property type="evidence" value="ECO:0007669"/>
    <property type="project" value="InterPro"/>
</dbReference>
<evidence type="ECO:0000256" key="7">
    <source>
        <dbReference type="ARBA" id="ARBA00057269"/>
    </source>
</evidence>
<evidence type="ECO:0000256" key="8">
    <source>
        <dbReference type="ARBA" id="ARBA00069956"/>
    </source>
</evidence>
<feature type="transmembrane region" description="Helical" evidence="11">
    <location>
        <begin position="125"/>
        <end position="144"/>
    </location>
</feature>
<feature type="transmembrane region" description="Helical" evidence="11">
    <location>
        <begin position="214"/>
        <end position="234"/>
    </location>
</feature>
<feature type="compositionally biased region" description="Basic and acidic residues" evidence="10">
    <location>
        <begin position="44"/>
        <end position="57"/>
    </location>
</feature>
<dbReference type="Pfam" id="PF07690">
    <property type="entry name" value="MFS_1"/>
    <property type="match status" value="1"/>
</dbReference>
<keyword evidence="6 11" id="KW-0472">Membrane</keyword>
<evidence type="ECO:0000256" key="5">
    <source>
        <dbReference type="ARBA" id="ARBA00022989"/>
    </source>
</evidence>
<dbReference type="InterPro" id="IPR011701">
    <property type="entry name" value="MFS"/>
</dbReference>
<feature type="compositionally biased region" description="Low complexity" evidence="10">
    <location>
        <begin position="69"/>
        <end position="79"/>
    </location>
</feature>
<dbReference type="GO" id="GO:0005774">
    <property type="term" value="C:vacuolar membrane"/>
    <property type="evidence" value="ECO:0007669"/>
    <property type="project" value="UniProtKB-SubCell"/>
</dbReference>
<dbReference type="GO" id="GO:0005886">
    <property type="term" value="C:plasma membrane"/>
    <property type="evidence" value="ECO:0007669"/>
    <property type="project" value="TreeGrafter"/>
</dbReference>
<evidence type="ECO:0000313" key="14">
    <source>
        <dbReference type="Proteomes" id="UP000433876"/>
    </source>
</evidence>
<feature type="transmembrane region" description="Helical" evidence="11">
    <location>
        <begin position="181"/>
        <end position="202"/>
    </location>
</feature>
<reference evidence="13 14" key="1">
    <citation type="submission" date="2017-07" db="EMBL/GenBank/DDBJ databases">
        <title>Genome sequence of the Sordaria macrospora wild type strain R19027.</title>
        <authorList>
            <person name="Nowrousian M."/>
            <person name="Teichert I."/>
            <person name="Kueck U."/>
        </authorList>
    </citation>
    <scope>NUCLEOTIDE SEQUENCE [LARGE SCALE GENOMIC DNA]</scope>
    <source>
        <strain evidence="13 14">R19027</strain>
        <tissue evidence="13">Mycelium</tissue>
    </source>
</reference>
<evidence type="ECO:0000256" key="9">
    <source>
        <dbReference type="ARBA" id="ARBA00083178"/>
    </source>
</evidence>
<evidence type="ECO:0000256" key="2">
    <source>
        <dbReference type="ARBA" id="ARBA00007520"/>
    </source>
</evidence>
<evidence type="ECO:0000256" key="11">
    <source>
        <dbReference type="SAM" id="Phobius"/>
    </source>
</evidence>
<feature type="compositionally biased region" description="Basic and acidic residues" evidence="10">
    <location>
        <begin position="585"/>
        <end position="608"/>
    </location>
</feature>
<proteinExistence type="inferred from homology"/>
<evidence type="ECO:0000256" key="1">
    <source>
        <dbReference type="ARBA" id="ARBA00004128"/>
    </source>
</evidence>
<dbReference type="PANTHER" id="PTHR23501">
    <property type="entry name" value="MAJOR FACILITATOR SUPERFAMILY"/>
    <property type="match status" value="1"/>
</dbReference>
<dbReference type="PRINTS" id="PR01036">
    <property type="entry name" value="TCRTETB"/>
</dbReference>
<sequence>MASVAPHGTSSRGTPTLTQTSAAASENGSSSDNTVQNNFNNSQVKEEQEKEIERTNKNGDPTAPPTDPPATATGSPSAPEEGRTNLETTAIIAALASALFLAALDVTIVTVAIPTISQEFNSTTGYTWIGSAYLLANAATAPMWGKISDIWGRKPILLITVGVFWVGSLICALSKNMGMLLAARAIQGIGGGGIIILVNICISDLFSMRKRGIYFGVMGMVWALASAIGPILGGTFTSKVTWRWCFYINLPISGVGMAILAFVLKLHNPRTPIRQGLKAVDWFGSLSIVGGTLMILLGLEFGGVSYPWKSATVICLIVFGIVMIGIFGVIEWKVAEYPVIPMRLFRRRASVASLLVCACQGFVFISGSYYLPLYFQAVLGASPLLSGVYVLAFAMSLSIVSAATGVYIKKTGKYLPPIIFGMTVMTLGFGLFIDLEARPNWPKIILYQIVAGVGVGPNFQAPLIALQTTVPGRDVAAATGTFGFIRQLSTSISVVIGGVVFQNHMEKQHDRLVEQIGDQAASLLTGGSAASNVGRLASLPPDQRQIAREAYFNALRVMYIVYVAFSALGLFISLFVGSRTLSKEHEEHKTGLDNMKKANEDAKVESGRRGTQSPGDEEKAGGR</sequence>
<dbReference type="OMA" id="GCTMMPL"/>